<evidence type="ECO:0000256" key="4">
    <source>
        <dbReference type="ARBA" id="ARBA00042703"/>
    </source>
</evidence>
<comment type="catalytic activity">
    <reaction evidence="10">
        <text>1-octadecanoyl-2-(9Z-octadecenoyl)-sn-glycerol + H2O = 2-(9Z-octadecenoyl)-glycerol + octadecanoate + H(+)</text>
        <dbReference type="Rhea" id="RHEA:77103"/>
        <dbReference type="ChEBI" id="CHEBI:15377"/>
        <dbReference type="ChEBI" id="CHEBI:15378"/>
        <dbReference type="ChEBI" id="CHEBI:25629"/>
        <dbReference type="ChEBI" id="CHEBI:73990"/>
        <dbReference type="ChEBI" id="CHEBI:75468"/>
    </reaction>
</comment>
<accession>A0A820N049</accession>
<evidence type="ECO:0000256" key="1">
    <source>
        <dbReference type="ARBA" id="ARBA00008645"/>
    </source>
</evidence>
<dbReference type="Proteomes" id="UP000663851">
    <property type="component" value="Unassembled WGS sequence"/>
</dbReference>
<dbReference type="EMBL" id="CAJNYD010002394">
    <property type="protein sequence ID" value="CAF3415957.1"/>
    <property type="molecule type" value="Genomic_DNA"/>
</dbReference>
<dbReference type="Proteomes" id="UP000663833">
    <property type="component" value="Unassembled WGS sequence"/>
</dbReference>
<dbReference type="AlphaFoldDB" id="A0A820N049"/>
<evidence type="ECO:0000256" key="2">
    <source>
        <dbReference type="ARBA" id="ARBA00022801"/>
    </source>
</evidence>
<evidence type="ECO:0000256" key="7">
    <source>
        <dbReference type="ARBA" id="ARBA00044064"/>
    </source>
</evidence>
<keyword evidence="2" id="KW-0378">Hydrolase</keyword>
<dbReference type="PANTHER" id="PTHR46118:SF4">
    <property type="entry name" value="PROTEIN ABHD11"/>
    <property type="match status" value="1"/>
</dbReference>
<sequence length="258" mass="29231">MLYSKIEGEGKPLLILHGFLGMSDNWKTLANQYVSNGFEVHSIDLRNHGRSFHSEVFNYEIMVDDVLKYCQFKNLKNINLMGHSMGGKVAMLFAVLHPNITDKLIVADIGTKFYPQHHQQILAGLNAVDFSKNPSRSDVEGILSDYISDLGTRQFLLKNLYWETPEHLAFRFNLKVLTANIDEVGKALSDGFVYKKPAFFIRGGHSNYILDADFEGIKNHFPAATFDTIPNAGHWLHAENPALFLEQTLRFLNLVLST</sequence>
<dbReference type="InterPro" id="IPR000073">
    <property type="entry name" value="AB_hydrolase_1"/>
</dbReference>
<evidence type="ECO:0000256" key="6">
    <source>
        <dbReference type="ARBA" id="ARBA00043742"/>
    </source>
</evidence>
<dbReference type="EMBL" id="CAJOBO010001471">
    <property type="protein sequence ID" value="CAF4381419.1"/>
    <property type="molecule type" value="Genomic_DNA"/>
</dbReference>
<evidence type="ECO:0000259" key="12">
    <source>
        <dbReference type="Pfam" id="PF00561"/>
    </source>
</evidence>
<comment type="catalytic activity">
    <reaction evidence="8">
        <text>1-octadecanoyl-2-(4Z,7Z,10Z,13Z,16Z,19Z-docosahexaenoyl)-sn-glycerol + H2O = 2-(4Z,7Z,10Z,13Z,16Z,19Z-docosahexaenoyl)-glycerol + octadecanoate + H(+)</text>
        <dbReference type="Rhea" id="RHEA:77107"/>
        <dbReference type="ChEBI" id="CHEBI:15377"/>
        <dbReference type="ChEBI" id="CHEBI:15378"/>
        <dbReference type="ChEBI" id="CHEBI:25629"/>
        <dbReference type="ChEBI" id="CHEBI:77129"/>
        <dbReference type="ChEBI" id="CHEBI:186738"/>
    </reaction>
</comment>
<protein>
    <recommendedName>
        <fullName evidence="7">sn-1-specific diacylglycerol lipase ABHD11</fullName>
        <ecNumber evidence="3">3.1.1.116</ecNumber>
    </recommendedName>
    <alternativeName>
        <fullName evidence="4">Alpha/beta hydrolase domain-containing protein 11</fullName>
    </alternativeName>
</protein>
<evidence type="ECO:0000313" key="14">
    <source>
        <dbReference type="EMBL" id="CAF4381419.1"/>
    </source>
</evidence>
<feature type="domain" description="AB hydrolase-1" evidence="12">
    <location>
        <begin position="11"/>
        <end position="108"/>
    </location>
</feature>
<evidence type="ECO:0000256" key="8">
    <source>
        <dbReference type="ARBA" id="ARBA00048283"/>
    </source>
</evidence>
<comment type="catalytic activity">
    <reaction evidence="5">
        <text>a 1,2-diacyl-sn-glycerol + H2O = a 2-acylglycerol + a fatty acid + H(+)</text>
        <dbReference type="Rhea" id="RHEA:33275"/>
        <dbReference type="ChEBI" id="CHEBI:15377"/>
        <dbReference type="ChEBI" id="CHEBI:15378"/>
        <dbReference type="ChEBI" id="CHEBI:17389"/>
        <dbReference type="ChEBI" id="CHEBI:17815"/>
        <dbReference type="ChEBI" id="CHEBI:28868"/>
        <dbReference type="EC" id="3.1.1.116"/>
    </reaction>
</comment>
<evidence type="ECO:0000313" key="15">
    <source>
        <dbReference type="Proteomes" id="UP000663851"/>
    </source>
</evidence>
<dbReference type="GO" id="GO:0016787">
    <property type="term" value="F:hydrolase activity"/>
    <property type="evidence" value="ECO:0007669"/>
    <property type="project" value="UniProtKB-KW"/>
</dbReference>
<dbReference type="InterPro" id="IPR029058">
    <property type="entry name" value="AB_hydrolase_fold"/>
</dbReference>
<evidence type="ECO:0000256" key="11">
    <source>
        <dbReference type="ARBA" id="ARBA00048919"/>
    </source>
</evidence>
<dbReference type="Gene3D" id="3.40.50.1820">
    <property type="entry name" value="alpha/beta hydrolase"/>
    <property type="match status" value="1"/>
</dbReference>
<name>A0A820N049_9BILA</name>
<dbReference type="Pfam" id="PF00561">
    <property type="entry name" value="Abhydrolase_1"/>
    <property type="match status" value="1"/>
</dbReference>
<evidence type="ECO:0000256" key="5">
    <source>
        <dbReference type="ARBA" id="ARBA00043667"/>
    </source>
</evidence>
<reference evidence="14" key="1">
    <citation type="submission" date="2021-02" db="EMBL/GenBank/DDBJ databases">
        <authorList>
            <person name="Nowell W R."/>
        </authorList>
    </citation>
    <scope>NUCLEOTIDE SEQUENCE</scope>
</reference>
<comment type="catalytic activity">
    <reaction evidence="11">
        <text>1-octadecanoyl-2-(5Z,8Z,11Z,14Z-eicosatetraenoyl)-sn-glycerol + H2O = 2-(5Z,8Z,11Z,14Z-eicosatetraenoyl)-glycerol + octadecanoate + H(+)</text>
        <dbReference type="Rhea" id="RHEA:38507"/>
        <dbReference type="ChEBI" id="CHEBI:15377"/>
        <dbReference type="ChEBI" id="CHEBI:15378"/>
        <dbReference type="ChEBI" id="CHEBI:25629"/>
        <dbReference type="ChEBI" id="CHEBI:52392"/>
        <dbReference type="ChEBI" id="CHEBI:75728"/>
    </reaction>
</comment>
<gene>
    <name evidence="14" type="ORF">HFQ381_LOCUS18767</name>
    <name evidence="13" type="ORF">LUA448_LOCUS18967</name>
</gene>
<evidence type="ECO:0000256" key="10">
    <source>
        <dbReference type="ARBA" id="ARBA00048513"/>
    </source>
</evidence>
<evidence type="ECO:0000256" key="3">
    <source>
        <dbReference type="ARBA" id="ARBA00026104"/>
    </source>
</evidence>
<evidence type="ECO:0000256" key="9">
    <source>
        <dbReference type="ARBA" id="ARBA00048504"/>
    </source>
</evidence>
<evidence type="ECO:0000313" key="13">
    <source>
        <dbReference type="EMBL" id="CAF3415957.1"/>
    </source>
</evidence>
<comment type="catalytic activity">
    <reaction evidence="6">
        <text>a 1,3-diacyl-sn-glycerol + H2O = a 1-acyl-sn-glycerol + a fatty acid + H(+)</text>
        <dbReference type="Rhea" id="RHEA:38503"/>
        <dbReference type="ChEBI" id="CHEBI:15377"/>
        <dbReference type="ChEBI" id="CHEBI:15378"/>
        <dbReference type="ChEBI" id="CHEBI:28868"/>
        <dbReference type="ChEBI" id="CHEBI:64683"/>
        <dbReference type="ChEBI" id="CHEBI:77272"/>
    </reaction>
</comment>
<dbReference type="PANTHER" id="PTHR46118">
    <property type="entry name" value="PROTEIN ABHD11"/>
    <property type="match status" value="1"/>
</dbReference>
<dbReference type="SUPFAM" id="SSF53474">
    <property type="entry name" value="alpha/beta-Hydrolases"/>
    <property type="match status" value="1"/>
</dbReference>
<organism evidence="14 15">
    <name type="scientific">Rotaria socialis</name>
    <dbReference type="NCBI Taxonomy" id="392032"/>
    <lineage>
        <taxon>Eukaryota</taxon>
        <taxon>Metazoa</taxon>
        <taxon>Spiralia</taxon>
        <taxon>Gnathifera</taxon>
        <taxon>Rotifera</taxon>
        <taxon>Eurotatoria</taxon>
        <taxon>Bdelloidea</taxon>
        <taxon>Philodinida</taxon>
        <taxon>Philodinidae</taxon>
        <taxon>Rotaria</taxon>
    </lineage>
</organism>
<proteinExistence type="inferred from homology"/>
<comment type="similarity">
    <text evidence="1">Belongs to the AB hydrolase superfamily.</text>
</comment>
<dbReference type="EC" id="3.1.1.116" evidence="3"/>
<comment type="caution">
    <text evidence="14">The sequence shown here is derived from an EMBL/GenBank/DDBJ whole genome shotgun (WGS) entry which is preliminary data.</text>
</comment>
<comment type="catalytic activity">
    <reaction evidence="9">
        <text>1,2-didecanoylglycerol + H2O = decanoylglycerol + decanoate + H(+)</text>
        <dbReference type="Rhea" id="RHEA:48596"/>
        <dbReference type="ChEBI" id="CHEBI:11152"/>
        <dbReference type="ChEBI" id="CHEBI:15377"/>
        <dbReference type="ChEBI" id="CHEBI:15378"/>
        <dbReference type="ChEBI" id="CHEBI:27689"/>
        <dbReference type="ChEBI" id="CHEBI:90605"/>
    </reaction>
</comment>